<dbReference type="InterPro" id="IPR036412">
    <property type="entry name" value="HAD-like_sf"/>
</dbReference>
<accession>A0A1I0SGB6</accession>
<keyword evidence="3" id="KW-0479">Metal-binding</keyword>
<keyword evidence="6" id="KW-0378">Hydrolase</keyword>
<evidence type="ECO:0000256" key="3">
    <source>
        <dbReference type="ARBA" id="ARBA00022723"/>
    </source>
</evidence>
<dbReference type="EMBL" id="FOJM01000001">
    <property type="protein sequence ID" value="SFA38529.1"/>
    <property type="molecule type" value="Genomic_DNA"/>
</dbReference>
<dbReference type="PANTHER" id="PTHR46193">
    <property type="entry name" value="6-PHOSPHOGLUCONATE PHOSPHATASE"/>
    <property type="match status" value="1"/>
</dbReference>
<organism evidence="6 7">
    <name type="scientific">Pedobacter suwonensis</name>
    <dbReference type="NCBI Taxonomy" id="332999"/>
    <lineage>
        <taxon>Bacteria</taxon>
        <taxon>Pseudomonadati</taxon>
        <taxon>Bacteroidota</taxon>
        <taxon>Sphingobacteriia</taxon>
        <taxon>Sphingobacteriales</taxon>
        <taxon>Sphingobacteriaceae</taxon>
        <taxon>Pedobacter</taxon>
    </lineage>
</organism>
<name>A0A1I0SGB6_9SPHI</name>
<dbReference type="OrthoDB" id="9797743at2"/>
<dbReference type="RefSeq" id="WP_090979376.1">
    <property type="nucleotide sequence ID" value="NZ_FOJM01000001.1"/>
</dbReference>
<dbReference type="PANTHER" id="PTHR46193:SF18">
    <property type="entry name" value="HEXITOL PHOSPHATASE B"/>
    <property type="match status" value="1"/>
</dbReference>
<dbReference type="InterPro" id="IPR023214">
    <property type="entry name" value="HAD_sf"/>
</dbReference>
<dbReference type="Pfam" id="PF00702">
    <property type="entry name" value="Hydrolase"/>
    <property type="match status" value="1"/>
</dbReference>
<dbReference type="Proteomes" id="UP000198836">
    <property type="component" value="Unassembled WGS sequence"/>
</dbReference>
<dbReference type="SUPFAM" id="SSF56784">
    <property type="entry name" value="HAD-like"/>
    <property type="match status" value="1"/>
</dbReference>
<evidence type="ECO:0000256" key="1">
    <source>
        <dbReference type="ARBA" id="ARBA00001946"/>
    </source>
</evidence>
<evidence type="ECO:0000256" key="5">
    <source>
        <dbReference type="ARBA" id="ARBA00023277"/>
    </source>
</evidence>
<reference evidence="7" key="1">
    <citation type="submission" date="2016-10" db="EMBL/GenBank/DDBJ databases">
        <authorList>
            <person name="Varghese N."/>
            <person name="Submissions S."/>
        </authorList>
    </citation>
    <scope>NUCLEOTIDE SEQUENCE [LARGE SCALE GENOMIC DNA]</scope>
    <source>
        <strain evidence="7">DSM 18130</strain>
    </source>
</reference>
<keyword evidence="5" id="KW-0119">Carbohydrate metabolism</keyword>
<gene>
    <name evidence="6" type="ORF">SAMN04488511_101226</name>
</gene>
<proteinExistence type="inferred from homology"/>
<dbReference type="GO" id="GO:0016787">
    <property type="term" value="F:hydrolase activity"/>
    <property type="evidence" value="ECO:0007669"/>
    <property type="project" value="UniProtKB-KW"/>
</dbReference>
<dbReference type="SFLD" id="SFLDS00003">
    <property type="entry name" value="Haloacid_Dehalogenase"/>
    <property type="match status" value="1"/>
</dbReference>
<evidence type="ECO:0000256" key="2">
    <source>
        <dbReference type="ARBA" id="ARBA00006171"/>
    </source>
</evidence>
<keyword evidence="7" id="KW-1185">Reference proteome</keyword>
<comment type="similarity">
    <text evidence="2">Belongs to the HAD-like hydrolase superfamily. CbbY/CbbZ/Gph/YieH family.</text>
</comment>
<evidence type="ECO:0000256" key="4">
    <source>
        <dbReference type="ARBA" id="ARBA00022842"/>
    </source>
</evidence>
<protein>
    <submittedName>
        <fullName evidence="6">Haloacid dehalogenase superfamily, subfamily IA, variant 3 with third motif having DD or ED/beta-phosphoglucomutase family hydrolase</fullName>
    </submittedName>
</protein>
<dbReference type="NCBIfam" id="TIGR01509">
    <property type="entry name" value="HAD-SF-IA-v3"/>
    <property type="match status" value="1"/>
</dbReference>
<evidence type="ECO:0000313" key="6">
    <source>
        <dbReference type="EMBL" id="SFA38529.1"/>
    </source>
</evidence>
<dbReference type="SFLD" id="SFLDG01129">
    <property type="entry name" value="C1.5:_HAD__Beta-PGM__Phosphata"/>
    <property type="match status" value="1"/>
</dbReference>
<evidence type="ECO:0000313" key="7">
    <source>
        <dbReference type="Proteomes" id="UP000198836"/>
    </source>
</evidence>
<dbReference type="STRING" id="332999.SAMN04488511_101226"/>
<dbReference type="InterPro" id="IPR006439">
    <property type="entry name" value="HAD-SF_hydro_IA"/>
</dbReference>
<dbReference type="AlphaFoldDB" id="A0A1I0SGB6"/>
<keyword evidence="4" id="KW-0460">Magnesium</keyword>
<dbReference type="Gene3D" id="3.40.50.1000">
    <property type="entry name" value="HAD superfamily/HAD-like"/>
    <property type="match status" value="1"/>
</dbReference>
<dbReference type="CDD" id="cd07505">
    <property type="entry name" value="HAD_BPGM-like"/>
    <property type="match status" value="1"/>
</dbReference>
<dbReference type="Gene3D" id="1.10.150.240">
    <property type="entry name" value="Putative phosphatase, domain 2"/>
    <property type="match status" value="1"/>
</dbReference>
<dbReference type="InterPro" id="IPR023198">
    <property type="entry name" value="PGP-like_dom2"/>
</dbReference>
<dbReference type="PRINTS" id="PR00413">
    <property type="entry name" value="HADHALOGNASE"/>
</dbReference>
<comment type="cofactor">
    <cofactor evidence="1">
        <name>Mg(2+)</name>
        <dbReference type="ChEBI" id="CHEBI:18420"/>
    </cofactor>
</comment>
<dbReference type="GO" id="GO:0046872">
    <property type="term" value="F:metal ion binding"/>
    <property type="evidence" value="ECO:0007669"/>
    <property type="project" value="UniProtKB-KW"/>
</dbReference>
<sequence length="223" mass="24980">MRDLNFRPKAFLFDLNGTMINDMEYHTMAWYSIMTEDLGSDLDYASVKKEMYGKNHEVLERVFGKDKFSQEEIERLSVEKEKRYQEGYLPNLALLPGLNNFLDRAKAAKIPMAIGSAAIPFNIDFVVDGLNIRHYLDAIVSADDVQMSKPDPETFLKAAAALGISAADCLVFEDAPKGVESALNAGMQCLVLTTTHAVEEFDGYPNILGYITDYNDAKLNLLF</sequence>
<dbReference type="InterPro" id="IPR051600">
    <property type="entry name" value="Beta-PGM-like"/>
</dbReference>